<comment type="subcellular location">
    <subcellularLocation>
        <location evidence="1">Mitochondrion</location>
    </subcellularLocation>
</comment>
<evidence type="ECO:0000256" key="3">
    <source>
        <dbReference type="ARBA" id="ARBA00022946"/>
    </source>
</evidence>
<keyword evidence="8" id="KW-1185">Reference proteome</keyword>
<keyword evidence="6" id="KW-0732">Signal</keyword>
<dbReference type="InterPro" id="IPR031568">
    <property type="entry name" value="Pet117"/>
</dbReference>
<evidence type="ECO:0000313" key="7">
    <source>
        <dbReference type="EMBL" id="KNE65956.1"/>
    </source>
</evidence>
<sequence>MSAAAKVTLAGSILFTITSVAAVHWQHIKERERMHEGVLRDEERLAAKQRQDENARDLAAQQALERELRAQQEMESDTTMPAAAINAPMVIATPTSEPSAPASSTSGRSWWKFW</sequence>
<gene>
    <name evidence="7" type="ORF">AMAG_10241</name>
</gene>
<feature type="signal peptide" evidence="6">
    <location>
        <begin position="1"/>
        <end position="22"/>
    </location>
</feature>
<dbReference type="PANTHER" id="PTHR28163:SF1">
    <property type="entry name" value="PROTEIN PET117 HOMOLOG, MITOCHONDRIAL"/>
    <property type="match status" value="1"/>
</dbReference>
<feature type="chain" id="PRO_5005548304" description="Cytochrome c oxidase assembly protein" evidence="6">
    <location>
        <begin position="23"/>
        <end position="114"/>
    </location>
</feature>
<dbReference type="STRING" id="578462.A0A0L0SU36"/>
<dbReference type="EMBL" id="GG745349">
    <property type="protein sequence ID" value="KNE65956.1"/>
    <property type="molecule type" value="Genomic_DNA"/>
</dbReference>
<proteinExistence type="inferred from homology"/>
<dbReference type="GO" id="GO:0005739">
    <property type="term" value="C:mitochondrion"/>
    <property type="evidence" value="ECO:0007669"/>
    <property type="project" value="UniProtKB-SubCell"/>
</dbReference>
<dbReference type="OMA" id="MESDTTM"/>
<reference evidence="7 8" key="1">
    <citation type="submission" date="2009-11" db="EMBL/GenBank/DDBJ databases">
        <title>Annotation of Allomyces macrogynus ATCC 38327.</title>
        <authorList>
            <consortium name="The Broad Institute Genome Sequencing Platform"/>
            <person name="Russ C."/>
            <person name="Cuomo C."/>
            <person name="Burger G."/>
            <person name="Gray M.W."/>
            <person name="Holland P.W.H."/>
            <person name="King N."/>
            <person name="Lang F.B.F."/>
            <person name="Roger A.J."/>
            <person name="Ruiz-Trillo I."/>
            <person name="Young S.K."/>
            <person name="Zeng Q."/>
            <person name="Gargeya S."/>
            <person name="Fitzgerald M."/>
            <person name="Haas B."/>
            <person name="Abouelleil A."/>
            <person name="Alvarado L."/>
            <person name="Arachchi H.M."/>
            <person name="Berlin A."/>
            <person name="Chapman S.B."/>
            <person name="Gearin G."/>
            <person name="Goldberg J."/>
            <person name="Griggs A."/>
            <person name="Gujja S."/>
            <person name="Hansen M."/>
            <person name="Heiman D."/>
            <person name="Howarth C."/>
            <person name="Larimer J."/>
            <person name="Lui A."/>
            <person name="MacDonald P.J.P."/>
            <person name="McCowen C."/>
            <person name="Montmayeur A."/>
            <person name="Murphy C."/>
            <person name="Neiman D."/>
            <person name="Pearson M."/>
            <person name="Priest M."/>
            <person name="Roberts A."/>
            <person name="Saif S."/>
            <person name="Shea T."/>
            <person name="Sisk P."/>
            <person name="Stolte C."/>
            <person name="Sykes S."/>
            <person name="Wortman J."/>
            <person name="Nusbaum C."/>
            <person name="Birren B."/>
        </authorList>
    </citation>
    <scope>NUCLEOTIDE SEQUENCE [LARGE SCALE GENOMIC DNA]</scope>
    <source>
        <strain evidence="7 8">ATCC 38327</strain>
    </source>
</reference>
<evidence type="ECO:0008006" key="9">
    <source>
        <dbReference type="Google" id="ProtNLM"/>
    </source>
</evidence>
<evidence type="ECO:0000256" key="4">
    <source>
        <dbReference type="ARBA" id="ARBA00023128"/>
    </source>
</evidence>
<evidence type="ECO:0000256" key="2">
    <source>
        <dbReference type="ARBA" id="ARBA00008197"/>
    </source>
</evidence>
<name>A0A0L0SU36_ALLM3</name>
<reference evidence="8" key="2">
    <citation type="submission" date="2009-11" db="EMBL/GenBank/DDBJ databases">
        <title>The Genome Sequence of Allomyces macrogynus strain ATCC 38327.</title>
        <authorList>
            <consortium name="The Broad Institute Genome Sequencing Platform"/>
            <person name="Russ C."/>
            <person name="Cuomo C."/>
            <person name="Shea T."/>
            <person name="Young S.K."/>
            <person name="Zeng Q."/>
            <person name="Koehrsen M."/>
            <person name="Haas B."/>
            <person name="Borodovsky M."/>
            <person name="Guigo R."/>
            <person name="Alvarado L."/>
            <person name="Berlin A."/>
            <person name="Borenstein D."/>
            <person name="Chen Z."/>
            <person name="Engels R."/>
            <person name="Freedman E."/>
            <person name="Gellesch M."/>
            <person name="Goldberg J."/>
            <person name="Griggs A."/>
            <person name="Gujja S."/>
            <person name="Heiman D."/>
            <person name="Hepburn T."/>
            <person name="Howarth C."/>
            <person name="Jen D."/>
            <person name="Larson L."/>
            <person name="Lewis B."/>
            <person name="Mehta T."/>
            <person name="Park D."/>
            <person name="Pearson M."/>
            <person name="Roberts A."/>
            <person name="Saif S."/>
            <person name="Shenoy N."/>
            <person name="Sisk P."/>
            <person name="Stolte C."/>
            <person name="Sykes S."/>
            <person name="Walk T."/>
            <person name="White J."/>
            <person name="Yandava C."/>
            <person name="Burger G."/>
            <person name="Gray M.W."/>
            <person name="Holland P.W.H."/>
            <person name="King N."/>
            <person name="Lang F.B.F."/>
            <person name="Roger A.J."/>
            <person name="Ruiz-Trillo I."/>
            <person name="Lander E."/>
            <person name="Nusbaum C."/>
        </authorList>
    </citation>
    <scope>NUCLEOTIDE SEQUENCE [LARGE SCALE GENOMIC DNA]</scope>
    <source>
        <strain evidence="8">ATCC 38327</strain>
    </source>
</reference>
<dbReference type="PANTHER" id="PTHR28163">
    <property type="entry name" value="PROTEIN PET117 HOMOLOG, MITOCHONDRIAL"/>
    <property type="match status" value="1"/>
</dbReference>
<feature type="region of interest" description="Disordered" evidence="5">
    <location>
        <begin position="92"/>
        <end position="114"/>
    </location>
</feature>
<evidence type="ECO:0000313" key="8">
    <source>
        <dbReference type="Proteomes" id="UP000054350"/>
    </source>
</evidence>
<dbReference type="VEuPathDB" id="FungiDB:AMAG_10241"/>
<organism evidence="7 8">
    <name type="scientific">Allomyces macrogynus (strain ATCC 38327)</name>
    <name type="common">Allomyces javanicus var. macrogynus</name>
    <dbReference type="NCBI Taxonomy" id="578462"/>
    <lineage>
        <taxon>Eukaryota</taxon>
        <taxon>Fungi</taxon>
        <taxon>Fungi incertae sedis</taxon>
        <taxon>Blastocladiomycota</taxon>
        <taxon>Blastocladiomycetes</taxon>
        <taxon>Blastocladiales</taxon>
        <taxon>Blastocladiaceae</taxon>
        <taxon>Allomyces</taxon>
    </lineage>
</organism>
<dbReference type="AlphaFoldDB" id="A0A0L0SU36"/>
<protein>
    <recommendedName>
        <fullName evidence="9">Cytochrome c oxidase assembly protein</fullName>
    </recommendedName>
</protein>
<dbReference type="OrthoDB" id="76305at2759"/>
<comment type="similarity">
    <text evidence="2">Belongs to the PET117 family.</text>
</comment>
<evidence type="ECO:0000256" key="6">
    <source>
        <dbReference type="SAM" id="SignalP"/>
    </source>
</evidence>
<evidence type="ECO:0000256" key="5">
    <source>
        <dbReference type="SAM" id="MobiDB-lite"/>
    </source>
</evidence>
<accession>A0A0L0SU36</accession>
<dbReference type="Proteomes" id="UP000054350">
    <property type="component" value="Unassembled WGS sequence"/>
</dbReference>
<dbReference type="GO" id="GO:0033617">
    <property type="term" value="P:mitochondrial respiratory chain complex IV assembly"/>
    <property type="evidence" value="ECO:0007669"/>
    <property type="project" value="TreeGrafter"/>
</dbReference>
<feature type="compositionally biased region" description="Low complexity" evidence="5">
    <location>
        <begin position="92"/>
        <end position="106"/>
    </location>
</feature>
<dbReference type="Pfam" id="PF15786">
    <property type="entry name" value="PET117"/>
    <property type="match status" value="1"/>
</dbReference>
<keyword evidence="4" id="KW-0496">Mitochondrion</keyword>
<keyword evidence="3" id="KW-0809">Transit peptide</keyword>
<evidence type="ECO:0000256" key="1">
    <source>
        <dbReference type="ARBA" id="ARBA00004173"/>
    </source>
</evidence>